<evidence type="ECO:0000313" key="4">
    <source>
        <dbReference type="EMBL" id="KKM21488.1"/>
    </source>
</evidence>
<evidence type="ECO:0000256" key="2">
    <source>
        <dbReference type="SAM" id="MobiDB-lite"/>
    </source>
</evidence>
<feature type="non-terminal residue" evidence="4">
    <location>
        <position position="1"/>
    </location>
</feature>
<organism evidence="4">
    <name type="scientific">marine sediment metagenome</name>
    <dbReference type="NCBI Taxonomy" id="412755"/>
    <lineage>
        <taxon>unclassified sequences</taxon>
        <taxon>metagenomes</taxon>
        <taxon>ecological metagenomes</taxon>
    </lineage>
</organism>
<evidence type="ECO:0000259" key="3">
    <source>
        <dbReference type="Pfam" id="PF26095"/>
    </source>
</evidence>
<evidence type="ECO:0000256" key="1">
    <source>
        <dbReference type="SAM" id="Coils"/>
    </source>
</evidence>
<dbReference type="EMBL" id="LAZR01013539">
    <property type="protein sequence ID" value="KKM21488.1"/>
    <property type="molecule type" value="Genomic_DNA"/>
</dbReference>
<dbReference type="Pfam" id="PF26095">
    <property type="entry name" value="CC_Bre1"/>
    <property type="match status" value="1"/>
</dbReference>
<comment type="caution">
    <text evidence="4">The sequence shown here is derived from an EMBL/GenBank/DDBJ whole genome shotgun (WGS) entry which is preliminary data.</text>
</comment>
<gene>
    <name evidence="4" type="ORF">LCGC14_1634950</name>
</gene>
<reference evidence="4" key="1">
    <citation type="journal article" date="2015" name="Nature">
        <title>Complex archaea that bridge the gap between prokaryotes and eukaryotes.</title>
        <authorList>
            <person name="Spang A."/>
            <person name="Saw J.H."/>
            <person name="Jorgensen S.L."/>
            <person name="Zaremba-Niedzwiedzka K."/>
            <person name="Martijn J."/>
            <person name="Lind A.E."/>
            <person name="van Eijk R."/>
            <person name="Schleper C."/>
            <person name="Guy L."/>
            <person name="Ettema T.J."/>
        </authorList>
    </citation>
    <scope>NUCLEOTIDE SEQUENCE</scope>
</reference>
<name>A0A0F9KH37_9ZZZZ</name>
<feature type="compositionally biased region" description="Acidic residues" evidence="2">
    <location>
        <begin position="354"/>
        <end position="363"/>
    </location>
</feature>
<protein>
    <recommendedName>
        <fullName evidence="3">BRE1-like coiled-coil containing domain-containing protein</fullName>
    </recommendedName>
</protein>
<dbReference type="InterPro" id="IPR058643">
    <property type="entry name" value="BRE1-like_CC"/>
</dbReference>
<dbReference type="AlphaFoldDB" id="A0A0F9KH37"/>
<keyword evidence="1" id="KW-0175">Coiled coil</keyword>
<feature type="compositionally biased region" description="Basic and acidic residues" evidence="2">
    <location>
        <begin position="315"/>
        <end position="346"/>
    </location>
</feature>
<feature type="region of interest" description="Disordered" evidence="2">
    <location>
        <begin position="315"/>
        <end position="377"/>
    </location>
</feature>
<accession>A0A0F9KH37</accession>
<feature type="coiled-coil region" evidence="1">
    <location>
        <begin position="183"/>
        <end position="264"/>
    </location>
</feature>
<sequence length="395" mass="43499">AQHKPMNDGHDEKSILGHIIQSRAVDKVGEEIVLAENESPPNEFDIEVAGVLYKVLPGLEDRIEEIIEKANAGEMYVSMETMFPDFAFGIFDEATSTTKLIARTNETAFLTKHLRSFGGDGEFKGQKLGRVLLDMVFIGQGFVETPANPESVIKVAARAVASSDFVNANMNDILEGGVKDMENTELQNALNEATAKITQLTDEIEVLKTKGSDKKITELSSQIEELTTTVSEAKEKAEAFETEKAELQKQLDEAVEKSTETEKKLVEIEKGAKAVLRLAKLKEIGQVEDDKATLAEVRDWSDETFDSVVKYAATKAEDTKEEKKETKKVEDKSNTDEKSDEDKAAEAAKAALENVEENADDPDFTANAENEGESEMELAVATANCLMKYSPDENE</sequence>
<feature type="domain" description="BRE1-like coiled-coil containing" evidence="3">
    <location>
        <begin position="171"/>
        <end position="265"/>
    </location>
</feature>
<proteinExistence type="predicted"/>